<evidence type="ECO:0000313" key="1">
    <source>
        <dbReference type="EMBL" id="EFS22127.1"/>
    </source>
</evidence>
<accession>E5BI04</accession>
<dbReference type="EMBL" id="GG657974">
    <property type="protein sequence ID" value="EFS22127.1"/>
    <property type="molecule type" value="Genomic_DNA"/>
</dbReference>
<proteinExistence type="predicted"/>
<organism evidence="1 2">
    <name type="scientific">Fusobacterium gonidiaformans 3-1-5R</name>
    <dbReference type="NCBI Taxonomy" id="469605"/>
    <lineage>
        <taxon>Bacteria</taxon>
        <taxon>Fusobacteriati</taxon>
        <taxon>Fusobacteriota</taxon>
        <taxon>Fusobacteriia</taxon>
        <taxon>Fusobacteriales</taxon>
        <taxon>Fusobacteriaceae</taxon>
        <taxon>Fusobacterium</taxon>
    </lineage>
</organism>
<name>E5BI04_9FUSO</name>
<dbReference type="RefSeq" id="WP_008802187.1">
    <property type="nucleotide sequence ID" value="NZ_GG657974.1"/>
</dbReference>
<gene>
    <name evidence="1" type="ORF">FSBG_01624</name>
</gene>
<dbReference type="BioCyc" id="FSP469605-HMP:GTSP-1667-MONOMER"/>
<evidence type="ECO:0008006" key="3">
    <source>
        <dbReference type="Google" id="ProtNLM"/>
    </source>
</evidence>
<evidence type="ECO:0000313" key="2">
    <source>
        <dbReference type="Proteomes" id="UP000002975"/>
    </source>
</evidence>
<dbReference type="InterPro" id="IPR010064">
    <property type="entry name" value="HK97-gp10_tail"/>
</dbReference>
<keyword evidence="2" id="KW-1185">Reference proteome</keyword>
<dbReference type="AlphaFoldDB" id="E5BI04"/>
<sequence length="183" mass="21267">MMKIQMDEKAFMRFLKECKKDAVDARPVLENGLNEIGARLLRRVKQKTPVGQSQEGKIARRDKNGKLMTYSRGANKGKIKTRIGIIHQGGNLRRSWYVTNTIRKNDTSRVIVYNSSRYGMYVEYGHRQTPGRFVPVLGKRLKARWVKGRFMLTKSIQEVDTIALGVMKKHIKKAVSAWKYRYF</sequence>
<dbReference type="Proteomes" id="UP000002975">
    <property type="component" value="Unassembled WGS sequence"/>
</dbReference>
<protein>
    <recommendedName>
        <fullName evidence="3">Phage protein, HK97 gp10 family</fullName>
    </recommendedName>
</protein>
<dbReference type="HOGENOM" id="CLU_119007_0_0_0"/>
<reference evidence="1 2" key="1">
    <citation type="submission" date="2009-02" db="EMBL/GenBank/DDBJ databases">
        <title>The Genome Sequence of Fusobacterium sp. 3_1_5R.</title>
        <authorList>
            <consortium name="The Broad Institute Genome Sequencing Platform"/>
            <person name="Ward D."/>
            <person name="Young S.K."/>
            <person name="Kodira C.D."/>
            <person name="Zeng Q."/>
            <person name="Koehrsen M."/>
            <person name="Alvarado L."/>
            <person name="Berlin A."/>
            <person name="Borenstein D."/>
            <person name="Chen Z."/>
            <person name="Engels R."/>
            <person name="Freedman E."/>
            <person name="Gellesch M."/>
            <person name="Goldberg J."/>
            <person name="Griggs A."/>
            <person name="Gujja S."/>
            <person name="Heiman D."/>
            <person name="Hepburn T."/>
            <person name="Howarth C."/>
            <person name="Jen D."/>
            <person name="Larson L."/>
            <person name="Lewis B."/>
            <person name="Mehta T."/>
            <person name="Park D."/>
            <person name="Pearson M."/>
            <person name="Roberts A."/>
            <person name="Saif S."/>
            <person name="Shea T."/>
            <person name="Shenoy N."/>
            <person name="Sisk P."/>
            <person name="Stolte C."/>
            <person name="Sykes S."/>
            <person name="Walk T."/>
            <person name="White J."/>
            <person name="Yandava C."/>
            <person name="Allen-Vercoe E."/>
            <person name="Strauss J."/>
            <person name="Ambrose C."/>
            <person name="Lander E."/>
            <person name="Nusbaum C."/>
            <person name="Galagan J."/>
            <person name="Birren B."/>
        </authorList>
    </citation>
    <scope>NUCLEOTIDE SEQUENCE [LARGE SCALE GENOMIC DNA]</scope>
    <source>
        <strain evidence="1 2">3_1_5R</strain>
    </source>
</reference>
<dbReference type="Pfam" id="PF04883">
    <property type="entry name" value="HK97-gp10_like"/>
    <property type="match status" value="1"/>
</dbReference>